<accession>A0A0F9TI10</accession>
<protein>
    <submittedName>
        <fullName evidence="1">Uncharacterized protein</fullName>
    </submittedName>
</protein>
<reference evidence="1" key="1">
    <citation type="journal article" date="2015" name="Nature">
        <title>Complex archaea that bridge the gap between prokaryotes and eukaryotes.</title>
        <authorList>
            <person name="Spang A."/>
            <person name="Saw J.H."/>
            <person name="Jorgensen S.L."/>
            <person name="Zaremba-Niedzwiedzka K."/>
            <person name="Martijn J."/>
            <person name="Lind A.E."/>
            <person name="van Eijk R."/>
            <person name="Schleper C."/>
            <person name="Guy L."/>
            <person name="Ettema T.J."/>
        </authorList>
    </citation>
    <scope>NUCLEOTIDE SEQUENCE</scope>
</reference>
<dbReference type="EMBL" id="LAZR01001669">
    <property type="protein sequence ID" value="KKN41083.1"/>
    <property type="molecule type" value="Genomic_DNA"/>
</dbReference>
<proteinExistence type="predicted"/>
<sequence length="142" mass="14896">MSDLAIPAYVGSAGPGDFIEAPSGHTTTFSRGEFAKLDAGDNDLVEVIGDETDANIYGICEKDERNSKVLVFTGKDVKVPLAPAAATPAFGDIVYLASTTTVTGPTEATAVQKAIGIVVEMIGNGVVFTTHWHRDRTPIDKA</sequence>
<gene>
    <name evidence="1" type="ORF">LCGC14_0726920</name>
</gene>
<comment type="caution">
    <text evidence="1">The sequence shown here is derived from an EMBL/GenBank/DDBJ whole genome shotgun (WGS) entry which is preliminary data.</text>
</comment>
<evidence type="ECO:0000313" key="1">
    <source>
        <dbReference type="EMBL" id="KKN41083.1"/>
    </source>
</evidence>
<dbReference type="AlphaFoldDB" id="A0A0F9TI10"/>
<name>A0A0F9TI10_9ZZZZ</name>
<organism evidence="1">
    <name type="scientific">marine sediment metagenome</name>
    <dbReference type="NCBI Taxonomy" id="412755"/>
    <lineage>
        <taxon>unclassified sequences</taxon>
        <taxon>metagenomes</taxon>
        <taxon>ecological metagenomes</taxon>
    </lineage>
</organism>